<sequence length="93" mass="10703">MTLDQDEIRPFIYVLPTLLNKPQFDPFKSNPIYNVVSYHDDAISEKMLFNSLVKYCNSMSTPSPHGQLGDRCHGCQHTQVTKWQWNISVASKT</sequence>
<proteinExistence type="predicted"/>
<dbReference type="HOGENOM" id="CLU_2404104_0_0_1"/>
<evidence type="ECO:0000313" key="1">
    <source>
        <dbReference type="EMBL" id="CCA15586.1"/>
    </source>
</evidence>
<reference evidence="1" key="2">
    <citation type="submission" date="2011-02" db="EMBL/GenBank/DDBJ databases">
        <authorList>
            <person name="MacLean D."/>
        </authorList>
    </citation>
    <scope>NUCLEOTIDE SEQUENCE</scope>
</reference>
<dbReference type="EMBL" id="FR824058">
    <property type="protein sequence ID" value="CCA15586.1"/>
    <property type="molecule type" value="Genomic_DNA"/>
</dbReference>
<dbReference type="AlphaFoldDB" id="F0W3E3"/>
<accession>F0W3E3</accession>
<gene>
    <name evidence="1" type="primary">AlNc14C13G1512</name>
    <name evidence="1" type="ORF">ALNC14_017290</name>
</gene>
<protein>
    <submittedName>
        <fullName evidence="1">AlNc14C13G1512 protein</fullName>
    </submittedName>
</protein>
<reference evidence="1" key="1">
    <citation type="journal article" date="2011" name="PLoS Biol.">
        <title>Gene gain and loss during evolution of obligate parasitism in the white rust pathogen of Arabidopsis thaliana.</title>
        <authorList>
            <person name="Kemen E."/>
            <person name="Gardiner A."/>
            <person name="Schultz-Larsen T."/>
            <person name="Kemen A.C."/>
            <person name="Balmuth A.L."/>
            <person name="Robert-Seilaniantz A."/>
            <person name="Bailey K."/>
            <person name="Holub E."/>
            <person name="Studholme D.J."/>
            <person name="Maclean D."/>
            <person name="Jones J.D."/>
        </authorList>
    </citation>
    <scope>NUCLEOTIDE SEQUENCE</scope>
</reference>
<name>F0W3E3_9STRA</name>
<organism evidence="1">
    <name type="scientific">Albugo laibachii Nc14</name>
    <dbReference type="NCBI Taxonomy" id="890382"/>
    <lineage>
        <taxon>Eukaryota</taxon>
        <taxon>Sar</taxon>
        <taxon>Stramenopiles</taxon>
        <taxon>Oomycota</taxon>
        <taxon>Peronosporomycetes</taxon>
        <taxon>Albuginales</taxon>
        <taxon>Albuginaceae</taxon>
        <taxon>Albugo</taxon>
    </lineage>
</organism>